<feature type="coiled-coil region" evidence="9">
    <location>
        <begin position="454"/>
        <end position="481"/>
    </location>
</feature>
<evidence type="ECO:0000256" key="7">
    <source>
        <dbReference type="ARBA" id="ARBA00022840"/>
    </source>
</evidence>
<dbReference type="EMBL" id="CP038267">
    <property type="protein sequence ID" value="QBR91533.1"/>
    <property type="molecule type" value="Genomic_DNA"/>
</dbReference>
<dbReference type="CDD" id="cd16917">
    <property type="entry name" value="HATPase_UhpB-NarQ-NarX-like"/>
    <property type="match status" value="1"/>
</dbReference>
<dbReference type="Gene3D" id="3.30.450.20">
    <property type="entry name" value="PAS domain"/>
    <property type="match status" value="1"/>
</dbReference>
<feature type="transmembrane region" description="Helical" evidence="11">
    <location>
        <begin position="142"/>
        <end position="161"/>
    </location>
</feature>
<dbReference type="Proteomes" id="UP000294894">
    <property type="component" value="Chromosome"/>
</dbReference>
<evidence type="ECO:0000259" key="12">
    <source>
        <dbReference type="PROSITE" id="PS50109"/>
    </source>
</evidence>
<evidence type="ECO:0000256" key="8">
    <source>
        <dbReference type="ARBA" id="ARBA00023012"/>
    </source>
</evidence>
<dbReference type="Gene3D" id="3.30.565.10">
    <property type="entry name" value="Histidine kinase-like ATPase, C-terminal domain"/>
    <property type="match status" value="1"/>
</dbReference>
<keyword evidence="11" id="KW-0472">Membrane</keyword>
<dbReference type="Gene3D" id="1.20.5.1930">
    <property type="match status" value="1"/>
</dbReference>
<feature type="transmembrane region" description="Helical" evidence="11">
    <location>
        <begin position="295"/>
        <end position="316"/>
    </location>
</feature>
<dbReference type="OrthoDB" id="9764154at2"/>
<evidence type="ECO:0000256" key="2">
    <source>
        <dbReference type="ARBA" id="ARBA00012438"/>
    </source>
</evidence>
<sequence>MGEARPTSPAGGLRAARITLTALLLAVVLFTVSTLPGVRQEPGFDVLLDGWLQGTAYVLAAVAAVLRPATRQHRRLLWSVLAAAVVLRSAGFVVYLAVVRRMDPVPYPSVADLCWLASSAALLVAVTLLLRVDTPRLSVIRALDGLVGALTVATVVFALFYDTLVALTVSGTPTDVVVTNLAYPLVDVALLMMVAALLAASGWWPSPRLLVLGLGVVALAVVDVVFLYRVAAGTYRPGTPLAALSLAATALIALTPWITGRGGRRASDREVTLLVPSGLALVCVITLVVEPDPAVPVLTPMLAVAGVVVAIVRAFVTLNTDRRSASLEIADQQLQLERFRALVDASSDFIAIAGTDGGVVYVNPAGRRIVGLEPDADVTTTTIADYLTEEGLRASLEIEQPAVMTRGHWEGESTLRDLRGGPPTPVAIASFVMLHPRTGEPWLLATVQRDISESLEAERSLQELADQRQALLERLVQAEEEERSRIAADVHDDSVQALAAVELRMLLLRREVERSAPELLPTLEGVRESVSHATDRLRHLLFDLESPAQRTDLANALADAAAYVLEDAVRWSVEGDTEVDVPEGIRVTAYRIAREAMVNVRKHAGADRVRIGLERTARGVEVTVSDDGVGIDPAGLRHRPGHLGIAGMRERAAIAGGGLEIESRDEGGTTVRLWLPEPAPGARTEDPVVTEDAPGRVRR</sequence>
<dbReference type="GO" id="GO:0016020">
    <property type="term" value="C:membrane"/>
    <property type="evidence" value="ECO:0007669"/>
    <property type="project" value="InterPro"/>
</dbReference>
<dbReference type="SMART" id="SM00387">
    <property type="entry name" value="HATPase_c"/>
    <property type="match status" value="1"/>
</dbReference>
<dbReference type="InterPro" id="IPR011712">
    <property type="entry name" value="Sig_transdc_His_kin_sub3_dim/P"/>
</dbReference>
<keyword evidence="7" id="KW-0067">ATP-binding</keyword>
<dbReference type="SUPFAM" id="SSF55785">
    <property type="entry name" value="PYP-like sensor domain (PAS domain)"/>
    <property type="match status" value="1"/>
</dbReference>
<keyword evidence="3" id="KW-0597">Phosphoprotein</keyword>
<dbReference type="PANTHER" id="PTHR24421">
    <property type="entry name" value="NITRATE/NITRITE SENSOR PROTEIN NARX-RELATED"/>
    <property type="match status" value="1"/>
</dbReference>
<evidence type="ECO:0000313" key="14">
    <source>
        <dbReference type="EMBL" id="QBR91533.1"/>
    </source>
</evidence>
<dbReference type="Pfam" id="PF00989">
    <property type="entry name" value="PAS"/>
    <property type="match status" value="1"/>
</dbReference>
<keyword evidence="6" id="KW-0418">Kinase</keyword>
<dbReference type="CDD" id="cd00130">
    <property type="entry name" value="PAS"/>
    <property type="match status" value="1"/>
</dbReference>
<dbReference type="Pfam" id="PF02518">
    <property type="entry name" value="HATPase_c"/>
    <property type="match status" value="1"/>
</dbReference>
<feature type="transmembrane region" description="Helical" evidence="11">
    <location>
        <begin position="110"/>
        <end position="130"/>
    </location>
</feature>
<comment type="catalytic activity">
    <reaction evidence="1">
        <text>ATP + protein L-histidine = ADP + protein N-phospho-L-histidine.</text>
        <dbReference type="EC" id="2.7.13.3"/>
    </reaction>
</comment>
<evidence type="ECO:0000313" key="15">
    <source>
        <dbReference type="Proteomes" id="UP000294894"/>
    </source>
</evidence>
<keyword evidence="11" id="KW-0812">Transmembrane</keyword>
<proteinExistence type="predicted"/>
<evidence type="ECO:0000256" key="5">
    <source>
        <dbReference type="ARBA" id="ARBA00022741"/>
    </source>
</evidence>
<accession>A0A4P7GI90</accession>
<dbReference type="AlphaFoldDB" id="A0A4P7GI90"/>
<dbReference type="InterPro" id="IPR013767">
    <property type="entry name" value="PAS_fold"/>
</dbReference>
<dbReference type="PROSITE" id="PS50109">
    <property type="entry name" value="HIS_KIN"/>
    <property type="match status" value="1"/>
</dbReference>
<feature type="transmembrane region" description="Helical" evidence="11">
    <location>
        <begin position="240"/>
        <end position="259"/>
    </location>
</feature>
<dbReference type="InterPro" id="IPR005467">
    <property type="entry name" value="His_kinase_dom"/>
</dbReference>
<dbReference type="EC" id="2.7.13.3" evidence="2"/>
<dbReference type="RefSeq" id="WP_135074244.1">
    <property type="nucleotide sequence ID" value="NZ_CP038267.1"/>
</dbReference>
<evidence type="ECO:0000256" key="6">
    <source>
        <dbReference type="ARBA" id="ARBA00022777"/>
    </source>
</evidence>
<reference evidence="14 15" key="1">
    <citation type="submission" date="2019-03" db="EMBL/GenBank/DDBJ databases">
        <title>Three New Species of Nocardioides, Nocardioides euryhalodurans sp. nov., Nocardioides seonyuensis sp. nov. and Nocardioides eburneoflavus sp. nov., Iolated from Soil.</title>
        <authorList>
            <person name="Roh S.G."/>
            <person name="Lee C."/>
            <person name="Kim M.-K."/>
            <person name="Kim S.B."/>
        </authorList>
    </citation>
    <scope>NUCLEOTIDE SEQUENCE [LARGE SCALE GENOMIC DNA]</scope>
    <source>
        <strain evidence="14 15">MMS17-SY117</strain>
    </source>
</reference>
<dbReference type="GO" id="GO:0006355">
    <property type="term" value="P:regulation of DNA-templated transcription"/>
    <property type="evidence" value="ECO:0007669"/>
    <property type="project" value="InterPro"/>
</dbReference>
<keyword evidence="11" id="KW-1133">Transmembrane helix</keyword>
<dbReference type="GO" id="GO:0005524">
    <property type="term" value="F:ATP binding"/>
    <property type="evidence" value="ECO:0007669"/>
    <property type="project" value="UniProtKB-KW"/>
</dbReference>
<feature type="transmembrane region" description="Helical" evidence="11">
    <location>
        <begin position="271"/>
        <end position="289"/>
    </location>
</feature>
<feature type="region of interest" description="Disordered" evidence="10">
    <location>
        <begin position="676"/>
        <end position="699"/>
    </location>
</feature>
<name>A0A4P7GI90_9ACTN</name>
<keyword evidence="5" id="KW-0547">Nucleotide-binding</keyword>
<dbReference type="GO" id="GO:0000155">
    <property type="term" value="F:phosphorelay sensor kinase activity"/>
    <property type="evidence" value="ECO:0007669"/>
    <property type="project" value="InterPro"/>
</dbReference>
<dbReference type="PANTHER" id="PTHR24421:SF10">
    <property type="entry name" value="NITRATE_NITRITE SENSOR PROTEIN NARQ"/>
    <property type="match status" value="1"/>
</dbReference>
<dbReference type="SMART" id="SM00091">
    <property type="entry name" value="PAS"/>
    <property type="match status" value="1"/>
</dbReference>
<gene>
    <name evidence="14" type="ORF">EXE57_04040</name>
</gene>
<evidence type="ECO:0000256" key="4">
    <source>
        <dbReference type="ARBA" id="ARBA00022679"/>
    </source>
</evidence>
<dbReference type="GO" id="GO:0046983">
    <property type="term" value="F:protein dimerization activity"/>
    <property type="evidence" value="ECO:0007669"/>
    <property type="project" value="InterPro"/>
</dbReference>
<keyword evidence="8" id="KW-0902">Two-component regulatory system</keyword>
<feature type="transmembrane region" description="Helical" evidence="11">
    <location>
        <begin position="76"/>
        <end position="98"/>
    </location>
</feature>
<feature type="transmembrane region" description="Helical" evidence="11">
    <location>
        <begin position="50"/>
        <end position="69"/>
    </location>
</feature>
<dbReference type="InterPro" id="IPR036890">
    <property type="entry name" value="HATPase_C_sf"/>
</dbReference>
<organism evidence="14 15">
    <name type="scientific">Nocardioides euryhalodurans</name>
    <dbReference type="NCBI Taxonomy" id="2518370"/>
    <lineage>
        <taxon>Bacteria</taxon>
        <taxon>Bacillati</taxon>
        <taxon>Actinomycetota</taxon>
        <taxon>Actinomycetes</taxon>
        <taxon>Propionibacteriales</taxon>
        <taxon>Nocardioidaceae</taxon>
        <taxon>Nocardioides</taxon>
    </lineage>
</organism>
<feature type="domain" description="PAS" evidence="13">
    <location>
        <begin position="335"/>
        <end position="406"/>
    </location>
</feature>
<evidence type="ECO:0000259" key="13">
    <source>
        <dbReference type="PROSITE" id="PS50112"/>
    </source>
</evidence>
<keyword evidence="4" id="KW-0808">Transferase</keyword>
<evidence type="ECO:0000256" key="3">
    <source>
        <dbReference type="ARBA" id="ARBA00022553"/>
    </source>
</evidence>
<evidence type="ECO:0000256" key="10">
    <source>
        <dbReference type="SAM" id="MobiDB-lite"/>
    </source>
</evidence>
<dbReference type="InterPro" id="IPR000014">
    <property type="entry name" value="PAS"/>
</dbReference>
<evidence type="ECO:0000256" key="1">
    <source>
        <dbReference type="ARBA" id="ARBA00000085"/>
    </source>
</evidence>
<evidence type="ECO:0000256" key="9">
    <source>
        <dbReference type="SAM" id="Coils"/>
    </source>
</evidence>
<dbReference type="NCBIfam" id="TIGR00229">
    <property type="entry name" value="sensory_box"/>
    <property type="match status" value="1"/>
</dbReference>
<dbReference type="SUPFAM" id="SSF55874">
    <property type="entry name" value="ATPase domain of HSP90 chaperone/DNA topoisomerase II/histidine kinase"/>
    <property type="match status" value="1"/>
</dbReference>
<keyword evidence="9" id="KW-0175">Coiled coil</keyword>
<feature type="domain" description="Histidine kinase" evidence="12">
    <location>
        <begin position="489"/>
        <end position="679"/>
    </location>
</feature>
<protein>
    <recommendedName>
        <fullName evidence="2">histidine kinase</fullName>
        <ecNumber evidence="2">2.7.13.3</ecNumber>
    </recommendedName>
</protein>
<keyword evidence="15" id="KW-1185">Reference proteome</keyword>
<dbReference type="Pfam" id="PF07730">
    <property type="entry name" value="HisKA_3"/>
    <property type="match status" value="1"/>
</dbReference>
<feature type="transmembrane region" description="Helical" evidence="11">
    <location>
        <begin position="20"/>
        <end position="38"/>
    </location>
</feature>
<dbReference type="KEGG" id="noy:EXE57_04040"/>
<dbReference type="PROSITE" id="PS50112">
    <property type="entry name" value="PAS"/>
    <property type="match status" value="1"/>
</dbReference>
<evidence type="ECO:0000256" key="11">
    <source>
        <dbReference type="SAM" id="Phobius"/>
    </source>
</evidence>
<feature type="transmembrane region" description="Helical" evidence="11">
    <location>
        <begin position="209"/>
        <end position="228"/>
    </location>
</feature>
<dbReference type="InterPro" id="IPR035965">
    <property type="entry name" value="PAS-like_dom_sf"/>
</dbReference>
<dbReference type="InterPro" id="IPR050482">
    <property type="entry name" value="Sensor_HK_TwoCompSys"/>
</dbReference>
<dbReference type="InterPro" id="IPR003594">
    <property type="entry name" value="HATPase_dom"/>
</dbReference>
<feature type="transmembrane region" description="Helical" evidence="11">
    <location>
        <begin position="181"/>
        <end position="200"/>
    </location>
</feature>